<proteinExistence type="predicted"/>
<evidence type="ECO:0000313" key="1">
    <source>
        <dbReference type="EMBL" id="SNS16948.1"/>
    </source>
</evidence>
<organism evidence="1 2">
    <name type="scientific">Pseudomonas segetis</name>
    <dbReference type="NCBI Taxonomy" id="298908"/>
    <lineage>
        <taxon>Bacteria</taxon>
        <taxon>Pseudomonadati</taxon>
        <taxon>Pseudomonadota</taxon>
        <taxon>Gammaproteobacteria</taxon>
        <taxon>Pseudomonadales</taxon>
        <taxon>Pseudomonadaceae</taxon>
        <taxon>Pseudomonas</taxon>
    </lineage>
</organism>
<sequence length="137" mass="14552">MTQMTEVNVAEATGAALDWLTGSTEGLNLVADRGEYGTGPRVFLILEHGIFRYRPSTEWSQGGPLLDKHCKSFGCVQDSTGSNWRSLAYGNSDACDSIKTMRLAGGPTILIAACRAIVTAKLGDKVMVPAELTGGDL</sequence>
<accession>A0A239CB80</accession>
<dbReference type="EMBL" id="FZOG01000002">
    <property type="protein sequence ID" value="SNS16948.1"/>
    <property type="molecule type" value="Genomic_DNA"/>
</dbReference>
<dbReference type="Proteomes" id="UP000242915">
    <property type="component" value="Unassembled WGS sequence"/>
</dbReference>
<keyword evidence="2" id="KW-1185">Reference proteome</keyword>
<reference evidence="2" key="1">
    <citation type="submission" date="2017-06" db="EMBL/GenBank/DDBJ databases">
        <authorList>
            <person name="Varghese N."/>
            <person name="Submissions S."/>
        </authorList>
    </citation>
    <scope>NUCLEOTIDE SEQUENCE [LARGE SCALE GENOMIC DNA]</scope>
    <source>
        <strain evidence="2">CIP 108523</strain>
    </source>
</reference>
<dbReference type="AlphaFoldDB" id="A0A239CB80"/>
<protein>
    <recommendedName>
        <fullName evidence="3">DUF2591 domain-containing protein</fullName>
    </recommendedName>
</protein>
<gene>
    <name evidence="1" type="ORF">SAMN05216255_1588</name>
</gene>
<evidence type="ECO:0000313" key="2">
    <source>
        <dbReference type="Proteomes" id="UP000242915"/>
    </source>
</evidence>
<dbReference type="Pfam" id="PF10765">
    <property type="entry name" value="Phage_P22_NinX"/>
    <property type="match status" value="1"/>
</dbReference>
<evidence type="ECO:0008006" key="3">
    <source>
        <dbReference type="Google" id="ProtNLM"/>
    </source>
</evidence>
<dbReference type="InterPro" id="IPR019701">
    <property type="entry name" value="Phage_P22_NinX"/>
</dbReference>
<dbReference type="RefSeq" id="WP_089359377.1">
    <property type="nucleotide sequence ID" value="NZ_FZOG01000002.1"/>
</dbReference>
<name>A0A239CB80_9PSED</name>